<dbReference type="EMBL" id="CAJDYZ010011262">
    <property type="protein sequence ID" value="CAD1479226.1"/>
    <property type="molecule type" value="Genomic_DNA"/>
</dbReference>
<keyword evidence="2" id="KW-1185">Reference proteome</keyword>
<proteinExistence type="predicted"/>
<organism evidence="1 2">
    <name type="scientific">Heterotrigona itama</name>
    <dbReference type="NCBI Taxonomy" id="395501"/>
    <lineage>
        <taxon>Eukaryota</taxon>
        <taxon>Metazoa</taxon>
        <taxon>Ecdysozoa</taxon>
        <taxon>Arthropoda</taxon>
        <taxon>Hexapoda</taxon>
        <taxon>Insecta</taxon>
        <taxon>Pterygota</taxon>
        <taxon>Neoptera</taxon>
        <taxon>Endopterygota</taxon>
        <taxon>Hymenoptera</taxon>
        <taxon>Apocrita</taxon>
        <taxon>Aculeata</taxon>
        <taxon>Apoidea</taxon>
        <taxon>Anthophila</taxon>
        <taxon>Apidae</taxon>
        <taxon>Heterotrigona</taxon>
    </lineage>
</organism>
<evidence type="ECO:0000313" key="2">
    <source>
        <dbReference type="Proteomes" id="UP000752696"/>
    </source>
</evidence>
<comment type="caution">
    <text evidence="1">The sequence shown here is derived from an EMBL/GenBank/DDBJ whole genome shotgun (WGS) entry which is preliminary data.</text>
</comment>
<dbReference type="AlphaFoldDB" id="A0A6V7HFK2"/>
<feature type="non-terminal residue" evidence="1">
    <location>
        <position position="136"/>
    </location>
</feature>
<dbReference type="OrthoDB" id="10371882at2759"/>
<reference evidence="1" key="1">
    <citation type="submission" date="2020-07" db="EMBL/GenBank/DDBJ databases">
        <authorList>
            <person name="Nazaruddin N."/>
        </authorList>
    </citation>
    <scope>NUCLEOTIDE SEQUENCE</scope>
</reference>
<evidence type="ECO:0000313" key="1">
    <source>
        <dbReference type="EMBL" id="CAD1479226.1"/>
    </source>
</evidence>
<name>A0A6V7HFK2_9HYME</name>
<gene>
    <name evidence="1" type="ORF">MHI_LOCUS846918</name>
</gene>
<accession>A0A6V7HFK2</accession>
<protein>
    <submittedName>
        <fullName evidence="1">Uncharacterized protein</fullName>
    </submittedName>
</protein>
<feature type="non-terminal residue" evidence="1">
    <location>
        <position position="1"/>
    </location>
</feature>
<dbReference type="Proteomes" id="UP000752696">
    <property type="component" value="Unassembled WGS sequence"/>
</dbReference>
<sequence>AKQIINLLLLSNNFYLYSDITPDEFKKKATTYCIRFGHSLWSANQLPVQGAKQITSLPLFSHFYLEFKKKATNYCIRFGHSLWSANQLPAQRNSKEKRRIIVYGLVTRYGPRISCLRKGLIFREHFVPKLQYFLSF</sequence>